<reference evidence="1 2" key="1">
    <citation type="submission" date="2020-09" db="EMBL/GenBank/DDBJ databases">
        <title>De no assembly of potato wild relative species, Solanum commersonii.</title>
        <authorList>
            <person name="Cho K."/>
        </authorList>
    </citation>
    <scope>NUCLEOTIDE SEQUENCE [LARGE SCALE GENOMIC DNA]</scope>
    <source>
        <strain evidence="1">LZ3.2</strain>
        <tissue evidence="1">Leaf</tissue>
    </source>
</reference>
<organism evidence="1 2">
    <name type="scientific">Solanum commersonii</name>
    <name type="common">Commerson's wild potato</name>
    <name type="synonym">Commerson's nightshade</name>
    <dbReference type="NCBI Taxonomy" id="4109"/>
    <lineage>
        <taxon>Eukaryota</taxon>
        <taxon>Viridiplantae</taxon>
        <taxon>Streptophyta</taxon>
        <taxon>Embryophyta</taxon>
        <taxon>Tracheophyta</taxon>
        <taxon>Spermatophyta</taxon>
        <taxon>Magnoliopsida</taxon>
        <taxon>eudicotyledons</taxon>
        <taxon>Gunneridae</taxon>
        <taxon>Pentapetalae</taxon>
        <taxon>asterids</taxon>
        <taxon>lamiids</taxon>
        <taxon>Solanales</taxon>
        <taxon>Solanaceae</taxon>
        <taxon>Solanoideae</taxon>
        <taxon>Solaneae</taxon>
        <taxon>Solanum</taxon>
    </lineage>
</organism>
<dbReference type="PANTHER" id="PTHR36264:SF4">
    <property type="entry name" value="TF-B3 DOMAIN-CONTAINING PROTEIN"/>
    <property type="match status" value="1"/>
</dbReference>
<gene>
    <name evidence="1" type="ORF">H5410_030740</name>
</gene>
<protein>
    <recommendedName>
        <fullName evidence="3">TF-B3 domain-containing protein</fullName>
    </recommendedName>
</protein>
<sequence length="293" mass="34218">MPSNAEEEACKVNSTEWVKTEELIDIGPPLIFDSNTRRHIRNILPRKNSVLLKSCGFHFLRQKNDIKKYEDNSFTCEKLSNDDYSRSIRKLIKDCRLGVDDEIRKPSSTIFFHPKAEEETCKINNTPYKVTRELVEIRDLYPAPRIDLQNPWQIKKNITHDEIVVGMLMIPFFEMFEYILRYWTLDVAKSLVNGYNVCVDMWDVTEENVPKKYEGGSVWFRKLPNDDFSLWCIELFNGPRLGDGDEIGLYWDPRSSSLVFKLLSQTLDMAKSFENADFTLLIIPKSTPNERSP</sequence>
<comment type="caution">
    <text evidence="1">The sequence shown here is derived from an EMBL/GenBank/DDBJ whole genome shotgun (WGS) entry which is preliminary data.</text>
</comment>
<evidence type="ECO:0008006" key="3">
    <source>
        <dbReference type="Google" id="ProtNLM"/>
    </source>
</evidence>
<name>A0A9J5YGH0_SOLCO</name>
<evidence type="ECO:0000313" key="1">
    <source>
        <dbReference type="EMBL" id="KAG5599370.1"/>
    </source>
</evidence>
<keyword evidence="2" id="KW-1185">Reference proteome</keyword>
<dbReference type="EMBL" id="JACXVP010000006">
    <property type="protein sequence ID" value="KAG5599370.1"/>
    <property type="molecule type" value="Genomic_DNA"/>
</dbReference>
<dbReference type="PANTHER" id="PTHR36264">
    <property type="entry name" value="SET DOMAIN-CONTAINING PROTEIN"/>
    <property type="match status" value="1"/>
</dbReference>
<evidence type="ECO:0000313" key="2">
    <source>
        <dbReference type="Proteomes" id="UP000824120"/>
    </source>
</evidence>
<dbReference type="Proteomes" id="UP000824120">
    <property type="component" value="Chromosome 6"/>
</dbReference>
<proteinExistence type="predicted"/>
<dbReference type="OrthoDB" id="911161at2759"/>
<dbReference type="AlphaFoldDB" id="A0A9J5YGH0"/>
<accession>A0A9J5YGH0</accession>